<evidence type="ECO:0000313" key="1">
    <source>
        <dbReference type="EMBL" id="RLQ86839.1"/>
    </source>
</evidence>
<dbReference type="AlphaFoldDB" id="A0A3L7J8M2"/>
<proteinExistence type="predicted"/>
<evidence type="ECO:0000313" key="2">
    <source>
        <dbReference type="Proteomes" id="UP000281094"/>
    </source>
</evidence>
<comment type="caution">
    <text evidence="1">The sequence shown here is derived from an EMBL/GenBank/DDBJ whole genome shotgun (WGS) entry which is preliminary data.</text>
</comment>
<gene>
    <name evidence="1" type="ORF">D8780_00095</name>
</gene>
<name>A0A3L7J8M2_9HYPH</name>
<dbReference type="Proteomes" id="UP000281094">
    <property type="component" value="Unassembled WGS sequence"/>
</dbReference>
<keyword evidence="2" id="KW-1185">Reference proteome</keyword>
<reference evidence="1 2" key="1">
    <citation type="submission" date="2018-10" db="EMBL/GenBank/DDBJ databases">
        <title>Notoacmeibacter sp. M2BS9Y-3-1, whole genome shotgun sequence.</title>
        <authorList>
            <person name="Tuo L."/>
        </authorList>
    </citation>
    <scope>NUCLEOTIDE SEQUENCE [LARGE SCALE GENOMIC DNA]</scope>
    <source>
        <strain evidence="1 2">M2BS9Y-3-1</strain>
    </source>
</reference>
<sequence length="306" mass="35705">MTIAEAAAQIGFSNDSVYRWRREQEQIEAGRLVLADAQQNWLTKRLYRLWNRDQSNHYQTVMTILEMSIWMAAPTSPQAYMPMASSLIIQYYLKKSNVKRLSDIPKEDLDLITRSISAKAFDFGLRLTTSSFIEPEPTIAPQPYMSKADRYEIGDNFTHRDYLVDLCWYLMTSKIDNNYRKFASLTLGRKALASGALSGRWKISKSSFNEMLRRRGVTMPFLFVEQRHSKLEWRLDPTDVDFADFVDDLIEDHQAIRDFLSKSRWTAEQLELRLHPRAHLQRNLPIFPNCIEPIPVTEIELPATFI</sequence>
<protein>
    <submittedName>
        <fullName evidence="1">Uncharacterized protein</fullName>
    </submittedName>
</protein>
<accession>A0A3L7J8M2</accession>
<dbReference type="EMBL" id="RCWN01000001">
    <property type="protein sequence ID" value="RLQ86839.1"/>
    <property type="molecule type" value="Genomic_DNA"/>
</dbReference>
<organism evidence="1 2">
    <name type="scientific">Notoacmeibacter ruber</name>
    <dbReference type="NCBI Taxonomy" id="2670375"/>
    <lineage>
        <taxon>Bacteria</taxon>
        <taxon>Pseudomonadati</taxon>
        <taxon>Pseudomonadota</taxon>
        <taxon>Alphaproteobacteria</taxon>
        <taxon>Hyphomicrobiales</taxon>
        <taxon>Notoacmeibacteraceae</taxon>
        <taxon>Notoacmeibacter</taxon>
    </lineage>
</organism>